<proteinExistence type="predicted"/>
<keyword evidence="3" id="KW-1185">Reference proteome</keyword>
<accession>A0ABX7M969</accession>
<dbReference type="RefSeq" id="WP_206255606.1">
    <property type="nucleotide sequence ID" value="NZ_CP071060.1"/>
</dbReference>
<keyword evidence="2" id="KW-0378">Hydrolase</keyword>
<dbReference type="EMBL" id="CP071060">
    <property type="protein sequence ID" value="QSI78277.1"/>
    <property type="molecule type" value="Genomic_DNA"/>
</dbReference>
<name>A0ABX7M969_9RHOO</name>
<gene>
    <name evidence="2" type="ORF">JY500_06495</name>
</gene>
<dbReference type="GO" id="GO:0016787">
    <property type="term" value="F:hydrolase activity"/>
    <property type="evidence" value="ECO:0007669"/>
    <property type="project" value="UniProtKB-KW"/>
</dbReference>
<dbReference type="Proteomes" id="UP000663570">
    <property type="component" value="Chromosome"/>
</dbReference>
<dbReference type="SUPFAM" id="SSF53474">
    <property type="entry name" value="alpha/beta-Hydrolases"/>
    <property type="match status" value="1"/>
</dbReference>
<evidence type="ECO:0000313" key="3">
    <source>
        <dbReference type="Proteomes" id="UP000663570"/>
    </source>
</evidence>
<dbReference type="InterPro" id="IPR029058">
    <property type="entry name" value="AB_hydrolase_fold"/>
</dbReference>
<evidence type="ECO:0000313" key="2">
    <source>
        <dbReference type="EMBL" id="QSI78277.1"/>
    </source>
</evidence>
<dbReference type="InterPro" id="IPR010297">
    <property type="entry name" value="DUF900_hydrolase"/>
</dbReference>
<dbReference type="Pfam" id="PF05990">
    <property type="entry name" value="DUF900"/>
    <property type="match status" value="1"/>
</dbReference>
<dbReference type="PIRSF" id="PIRSF033909">
    <property type="entry name" value="UCP033909"/>
    <property type="match status" value="1"/>
</dbReference>
<feature type="signal peptide" evidence="1">
    <location>
        <begin position="1"/>
        <end position="22"/>
    </location>
</feature>
<keyword evidence="1" id="KW-0732">Signal</keyword>
<dbReference type="PANTHER" id="PTHR36513">
    <property type="entry name" value="ABC TRANSMEMBRANE TYPE-1 DOMAIN-CONTAINING PROTEIN"/>
    <property type="match status" value="1"/>
</dbReference>
<sequence>MPQTYARNLLQTLALAGLTLLAACETTQVQPPTPDDTQVMRGKEPNYKRVQVHFGTNRAAGDGSTPAQAFGTTYSDTVSYGSAEVSIPRDHRMGELEGPNPWLLEFRQDPEKHVVLLSVKPMDRKRFLDEIASEIDEAGSRHALVFVHGYNTGFEDAARRTAQISYDIGFQGVPLFYSWPSQNSLLGYGEDERSVAKSQPLMRDFFRDLAERLDAETIYVLAHSMGTRATAGALAELFTEKPELRSRFRQIMLMAPDIDADVFRTQIAPALVQPDNRLTLYASSNDIALKASKAVHQAARLGAADPLVLMPGMDSIDASDVATDLLGHSYYADGDSVVADLVEVIADKGPAEQRTWLEPRRSEVGRFFRFKPVVHPAPAQ</sequence>
<protein>
    <submittedName>
        <fullName evidence="2">Alpha/beta hydrolase</fullName>
    </submittedName>
</protein>
<feature type="chain" id="PRO_5047427487" evidence="1">
    <location>
        <begin position="23"/>
        <end position="380"/>
    </location>
</feature>
<dbReference type="PROSITE" id="PS51257">
    <property type="entry name" value="PROKAR_LIPOPROTEIN"/>
    <property type="match status" value="1"/>
</dbReference>
<dbReference type="Gene3D" id="3.40.50.1820">
    <property type="entry name" value="alpha/beta hydrolase"/>
    <property type="match status" value="1"/>
</dbReference>
<organism evidence="2 3">
    <name type="scientific">Niveibacterium microcysteis</name>
    <dbReference type="NCBI Taxonomy" id="2811415"/>
    <lineage>
        <taxon>Bacteria</taxon>
        <taxon>Pseudomonadati</taxon>
        <taxon>Pseudomonadota</taxon>
        <taxon>Betaproteobacteria</taxon>
        <taxon>Rhodocyclales</taxon>
        <taxon>Rhodocyclaceae</taxon>
        <taxon>Niveibacterium</taxon>
    </lineage>
</organism>
<evidence type="ECO:0000256" key="1">
    <source>
        <dbReference type="SAM" id="SignalP"/>
    </source>
</evidence>
<reference evidence="2 3" key="1">
    <citation type="submission" date="2021-02" db="EMBL/GenBank/DDBJ databases">
        <title>Niveibacterium changnyeongensis HC41.</title>
        <authorList>
            <person name="Kang M."/>
        </authorList>
    </citation>
    <scope>NUCLEOTIDE SEQUENCE [LARGE SCALE GENOMIC DNA]</scope>
    <source>
        <strain evidence="2 3">HC41</strain>
    </source>
</reference>
<dbReference type="PANTHER" id="PTHR36513:SF1">
    <property type="entry name" value="TRANSMEMBRANE PROTEIN"/>
    <property type="match status" value="1"/>
</dbReference>
<dbReference type="InterPro" id="IPR014586">
    <property type="entry name" value="UCP033909"/>
</dbReference>